<evidence type="ECO:0000256" key="4">
    <source>
        <dbReference type="ARBA" id="ARBA00022833"/>
    </source>
</evidence>
<dbReference type="Gene3D" id="3.40.390.10">
    <property type="entry name" value="Collagenase (Catalytic Domain)"/>
    <property type="match status" value="1"/>
</dbReference>
<dbReference type="InterPro" id="IPR024079">
    <property type="entry name" value="MetalloPept_cat_dom_sf"/>
</dbReference>
<evidence type="ECO:0000259" key="6">
    <source>
        <dbReference type="Pfam" id="PF00413"/>
    </source>
</evidence>
<proteinExistence type="predicted"/>
<organism evidence="7 8">
    <name type="scientific">Roseiconus lacunae</name>
    <dbReference type="NCBI Taxonomy" id="2605694"/>
    <lineage>
        <taxon>Bacteria</taxon>
        <taxon>Pseudomonadati</taxon>
        <taxon>Planctomycetota</taxon>
        <taxon>Planctomycetia</taxon>
        <taxon>Pirellulales</taxon>
        <taxon>Pirellulaceae</taxon>
        <taxon>Roseiconus</taxon>
    </lineage>
</organism>
<keyword evidence="4" id="KW-0862">Zinc</keyword>
<evidence type="ECO:0000256" key="1">
    <source>
        <dbReference type="ARBA" id="ARBA00022670"/>
    </source>
</evidence>
<keyword evidence="8" id="KW-1185">Reference proteome</keyword>
<keyword evidence="1" id="KW-0645">Protease</keyword>
<dbReference type="PANTHER" id="PTHR10201:SF323">
    <property type="entry name" value="MATRIX METALLOPROTEINASE-21"/>
    <property type="match status" value="1"/>
</dbReference>
<keyword evidence="5 7" id="KW-0482">Metalloprotease</keyword>
<evidence type="ECO:0000256" key="3">
    <source>
        <dbReference type="ARBA" id="ARBA00022801"/>
    </source>
</evidence>
<evidence type="ECO:0000313" key="8">
    <source>
        <dbReference type="Proteomes" id="UP001239462"/>
    </source>
</evidence>
<keyword evidence="2" id="KW-0479">Metal-binding</keyword>
<comment type="caution">
    <text evidence="7">The sequence shown here is derived from an EMBL/GenBank/DDBJ whole genome shotgun (WGS) entry which is preliminary data.</text>
</comment>
<dbReference type="Proteomes" id="UP001239462">
    <property type="component" value="Unassembled WGS sequence"/>
</dbReference>
<feature type="domain" description="Peptidase M10 metallopeptidase" evidence="6">
    <location>
        <begin position="135"/>
        <end position="219"/>
    </location>
</feature>
<accession>A0ABT7PM09</accession>
<keyword evidence="3 7" id="KW-0378">Hydrolase</keyword>
<dbReference type="InterPro" id="IPR021190">
    <property type="entry name" value="Pept_M10A"/>
</dbReference>
<evidence type="ECO:0000256" key="2">
    <source>
        <dbReference type="ARBA" id="ARBA00022723"/>
    </source>
</evidence>
<dbReference type="SUPFAM" id="SSF55486">
    <property type="entry name" value="Metalloproteases ('zincins'), catalytic domain"/>
    <property type="match status" value="1"/>
</dbReference>
<dbReference type="EC" id="3.4.24.-" evidence="7"/>
<gene>
    <name evidence="7" type="ORF">QTN89_18900</name>
</gene>
<protein>
    <submittedName>
        <fullName evidence="7">Matrixin family metalloprotease</fullName>
        <ecNumber evidence="7">3.4.24.-</ecNumber>
    </submittedName>
</protein>
<dbReference type="InterPro" id="IPR001818">
    <property type="entry name" value="Pept_M10_metallopeptidase"/>
</dbReference>
<dbReference type="GO" id="GO:0008237">
    <property type="term" value="F:metallopeptidase activity"/>
    <property type="evidence" value="ECO:0007669"/>
    <property type="project" value="UniProtKB-KW"/>
</dbReference>
<dbReference type="PRINTS" id="PR00138">
    <property type="entry name" value="MATRIXIN"/>
</dbReference>
<reference evidence="7 8" key="1">
    <citation type="submission" date="2023-06" db="EMBL/GenBank/DDBJ databases">
        <title>Roseiconus lacunae JC819 isolated from Gulf of Mannar region, Tamil Nadu.</title>
        <authorList>
            <person name="Pk S."/>
            <person name="Ch S."/>
            <person name="Ch V.R."/>
        </authorList>
    </citation>
    <scope>NUCLEOTIDE SEQUENCE [LARGE SCALE GENOMIC DNA]</scope>
    <source>
        <strain evidence="7 8">JC819</strain>
    </source>
</reference>
<evidence type="ECO:0000313" key="7">
    <source>
        <dbReference type="EMBL" id="MDM4017525.1"/>
    </source>
</evidence>
<name>A0ABT7PM09_9BACT</name>
<dbReference type="EMBL" id="JASZZN010000014">
    <property type="protein sequence ID" value="MDM4017525.1"/>
    <property type="molecule type" value="Genomic_DNA"/>
</dbReference>
<evidence type="ECO:0000256" key="5">
    <source>
        <dbReference type="ARBA" id="ARBA00023049"/>
    </source>
</evidence>
<dbReference type="RefSeq" id="WP_289165007.1">
    <property type="nucleotide sequence ID" value="NZ_JASZZN010000014.1"/>
</dbReference>
<sequence>MSRARRSPVKTKVDLETLEQRRLLTTFGEAWPNERELTISFPADGVAIGKEENELSSMLDQIASRQEWQELLLRAYQTWSIHSGFNVGLRNDYDLRFGTPGLTVGDPRFGEFRIGAFPQTGLVASSVPFQATAGTHSGDLLLNSNEQFTFHDWDQDLGPAPETIAPNERDLFSLFLHEAGNTLGIEDNYSPSSVMFAQYTVPKGVLTEEDIDAIQSLYGERDDPYESVDNGQVLSATVVETPNGFDPATSVLRLRGSLSAPADVDVYKVTPLIGCETITLRVRTEGVSLLQSNLELVDAAGHVLESDVSESVFDNNVEITVDGLDGRNEIYLRVSAADSDDIYSVGDYFVEVDYRDETSRAADLSPGSYQSGADALFTGFDLADFEVGSNDTLADATTLGMDHQNGGVAINEDRFEFVASTNSIDDVDVYKITAPSGAPGRLMVHVAGVGSDAPSLNLRVVDATGQPVGTSGVARANGTFTVEVAAPQASQEYFIQVSVDPNSNVGLGNYVAVAEFDQSAASMHQLTSGTVEADADRFVRWEASKTKLFRFALSADSPDASQGVRLTIYDAHTREIKLIVRAEASTTRMAMGWLQEGEYILQFTAIANEGASVQTVDYSLGIDGLSDDQDDDPYDGDDPGYDPYDYQYNESYNYSDMYSYSSSDYYYYTYYGGGSGYGG</sequence>
<dbReference type="PANTHER" id="PTHR10201">
    <property type="entry name" value="MATRIX METALLOPROTEINASE"/>
    <property type="match status" value="1"/>
</dbReference>
<dbReference type="Pfam" id="PF00413">
    <property type="entry name" value="Peptidase_M10"/>
    <property type="match status" value="1"/>
</dbReference>